<evidence type="ECO:0000256" key="3">
    <source>
        <dbReference type="ARBA" id="ARBA00022553"/>
    </source>
</evidence>
<evidence type="ECO:0000256" key="2">
    <source>
        <dbReference type="ARBA" id="ARBA00022527"/>
    </source>
</evidence>
<dbReference type="CDD" id="cd05123">
    <property type="entry name" value="STKc_AGC"/>
    <property type="match status" value="1"/>
</dbReference>
<dbReference type="InterPro" id="IPR011009">
    <property type="entry name" value="Kinase-like_dom_sf"/>
</dbReference>
<dbReference type="FunFam" id="1.10.510.10:FF:000024">
    <property type="entry name" value="Probable serine/threonine-protein kinase cot-1"/>
    <property type="match status" value="1"/>
</dbReference>
<dbReference type="STRING" id="1328759.A0A5C2S749"/>
<dbReference type="GO" id="GO:0005524">
    <property type="term" value="F:ATP binding"/>
    <property type="evidence" value="ECO:0007669"/>
    <property type="project" value="UniProtKB-UniRule"/>
</dbReference>
<evidence type="ECO:0000256" key="1">
    <source>
        <dbReference type="ARBA" id="ARBA00012513"/>
    </source>
</evidence>
<dbReference type="AlphaFoldDB" id="A0A5C2S749"/>
<dbReference type="InterPro" id="IPR000719">
    <property type="entry name" value="Prot_kinase_dom"/>
</dbReference>
<keyword evidence="14" id="KW-1185">Reference proteome</keyword>
<dbReference type="SMART" id="SM00220">
    <property type="entry name" value="S_TKc"/>
    <property type="match status" value="1"/>
</dbReference>
<evidence type="ECO:0000256" key="9">
    <source>
        <dbReference type="ARBA" id="ARBA00048679"/>
    </source>
</evidence>
<dbReference type="Gene3D" id="1.10.510.10">
    <property type="entry name" value="Transferase(Phosphotransferase) domain 1"/>
    <property type="match status" value="1"/>
</dbReference>
<dbReference type="EC" id="2.7.11.1" evidence="1"/>
<feature type="domain" description="Protein kinase" evidence="12">
    <location>
        <begin position="2"/>
        <end position="284"/>
    </location>
</feature>
<dbReference type="PANTHER" id="PTHR24356">
    <property type="entry name" value="SERINE/THREONINE-PROTEIN KINASE"/>
    <property type="match status" value="1"/>
</dbReference>
<dbReference type="Pfam" id="PF00069">
    <property type="entry name" value="Pkinase"/>
    <property type="match status" value="1"/>
</dbReference>
<comment type="catalytic activity">
    <reaction evidence="8">
        <text>L-threonyl-[protein] + ATP = O-phospho-L-threonyl-[protein] + ADP + H(+)</text>
        <dbReference type="Rhea" id="RHEA:46608"/>
        <dbReference type="Rhea" id="RHEA-COMP:11060"/>
        <dbReference type="Rhea" id="RHEA-COMP:11605"/>
        <dbReference type="ChEBI" id="CHEBI:15378"/>
        <dbReference type="ChEBI" id="CHEBI:30013"/>
        <dbReference type="ChEBI" id="CHEBI:30616"/>
        <dbReference type="ChEBI" id="CHEBI:61977"/>
        <dbReference type="ChEBI" id="CHEBI:456216"/>
        <dbReference type="EC" id="2.7.11.1"/>
    </reaction>
</comment>
<evidence type="ECO:0000256" key="8">
    <source>
        <dbReference type="ARBA" id="ARBA00047899"/>
    </source>
</evidence>
<dbReference type="PROSITE" id="PS00107">
    <property type="entry name" value="PROTEIN_KINASE_ATP"/>
    <property type="match status" value="1"/>
</dbReference>
<dbReference type="Gene3D" id="3.30.200.20">
    <property type="entry name" value="Phosphorylase Kinase, domain 1"/>
    <property type="match status" value="1"/>
</dbReference>
<name>A0A5C2S749_9APHY</name>
<sequence length="292" mass="33300">DFRPIRKLGKGGHGSVYLVEDVVSERYLAMKVIEKNGLRLREYPAVFEEQAVTKTLAKDACEDGVGSPLSVPLAGSFEDSDNFYFLTDYYPRGDLMKWMKRHGTVPVHQARLWCAELLVALQFLHKRRILHRDIKPDNILIDDENHIALTDFGIARGFGPHHAERPWTHLPPWMKGKDGDQTHTLAGTPGYVAPEVYSGKYSYEVDVWGAGVVLYSMLTGRLPFGLQPKEQRLEELITRTDTVPADFDLYGVVDGEIRNLLTKMLEKDPKKRASIRKLKKHRWFHGMCVCIP</sequence>
<evidence type="ECO:0000256" key="5">
    <source>
        <dbReference type="ARBA" id="ARBA00022741"/>
    </source>
</evidence>
<evidence type="ECO:0000256" key="4">
    <source>
        <dbReference type="ARBA" id="ARBA00022679"/>
    </source>
</evidence>
<keyword evidence="6 13" id="KW-0418">Kinase</keyword>
<keyword evidence="5 10" id="KW-0547">Nucleotide-binding</keyword>
<keyword evidence="4" id="KW-0808">Transferase</keyword>
<dbReference type="InterPro" id="IPR050236">
    <property type="entry name" value="Ser_Thr_kinase_AGC"/>
</dbReference>
<evidence type="ECO:0000256" key="10">
    <source>
        <dbReference type="PROSITE-ProRule" id="PRU10141"/>
    </source>
</evidence>
<keyword evidence="3" id="KW-0597">Phosphoprotein</keyword>
<evidence type="ECO:0000313" key="13">
    <source>
        <dbReference type="EMBL" id="RPD59047.1"/>
    </source>
</evidence>
<comment type="catalytic activity">
    <reaction evidence="9">
        <text>L-seryl-[protein] + ATP = O-phospho-L-seryl-[protein] + ADP + H(+)</text>
        <dbReference type="Rhea" id="RHEA:17989"/>
        <dbReference type="Rhea" id="RHEA-COMP:9863"/>
        <dbReference type="Rhea" id="RHEA-COMP:11604"/>
        <dbReference type="ChEBI" id="CHEBI:15378"/>
        <dbReference type="ChEBI" id="CHEBI:29999"/>
        <dbReference type="ChEBI" id="CHEBI:30616"/>
        <dbReference type="ChEBI" id="CHEBI:83421"/>
        <dbReference type="ChEBI" id="CHEBI:456216"/>
        <dbReference type="EC" id="2.7.11.1"/>
    </reaction>
</comment>
<gene>
    <name evidence="13" type="ORF">L227DRAFT_504363</name>
</gene>
<reference evidence="13" key="1">
    <citation type="journal article" date="2018" name="Genome Biol. Evol.">
        <title>Genomics and development of Lentinus tigrinus, a white-rot wood-decaying mushroom with dimorphic fruiting bodies.</title>
        <authorList>
            <person name="Wu B."/>
            <person name="Xu Z."/>
            <person name="Knudson A."/>
            <person name="Carlson A."/>
            <person name="Chen N."/>
            <person name="Kovaka S."/>
            <person name="LaButti K."/>
            <person name="Lipzen A."/>
            <person name="Pennachio C."/>
            <person name="Riley R."/>
            <person name="Schakwitz W."/>
            <person name="Umezawa K."/>
            <person name="Ohm R.A."/>
            <person name="Grigoriev I.V."/>
            <person name="Nagy L.G."/>
            <person name="Gibbons J."/>
            <person name="Hibbett D."/>
        </authorList>
    </citation>
    <scope>NUCLEOTIDE SEQUENCE [LARGE SCALE GENOMIC DNA]</scope>
    <source>
        <strain evidence="13">ALCF2SS1-6</strain>
    </source>
</reference>
<evidence type="ECO:0000256" key="11">
    <source>
        <dbReference type="RuleBase" id="RU000304"/>
    </source>
</evidence>
<dbReference type="InterPro" id="IPR008271">
    <property type="entry name" value="Ser/Thr_kinase_AS"/>
</dbReference>
<organism evidence="13 14">
    <name type="scientific">Lentinus tigrinus ALCF2SS1-6</name>
    <dbReference type="NCBI Taxonomy" id="1328759"/>
    <lineage>
        <taxon>Eukaryota</taxon>
        <taxon>Fungi</taxon>
        <taxon>Dikarya</taxon>
        <taxon>Basidiomycota</taxon>
        <taxon>Agaricomycotina</taxon>
        <taxon>Agaricomycetes</taxon>
        <taxon>Polyporales</taxon>
        <taxon>Polyporaceae</taxon>
        <taxon>Lentinus</taxon>
    </lineage>
</organism>
<dbReference type="SUPFAM" id="SSF56112">
    <property type="entry name" value="Protein kinase-like (PK-like)"/>
    <property type="match status" value="1"/>
</dbReference>
<comment type="similarity">
    <text evidence="11">Belongs to the protein kinase superfamily.</text>
</comment>
<dbReference type="PROSITE" id="PS50011">
    <property type="entry name" value="PROTEIN_KINASE_DOM"/>
    <property type="match status" value="1"/>
</dbReference>
<dbReference type="PANTHER" id="PTHR24356:SF1">
    <property type="entry name" value="SERINE_THREONINE-PROTEIN KINASE GREATWALL"/>
    <property type="match status" value="1"/>
</dbReference>
<feature type="binding site" evidence="10">
    <location>
        <position position="31"/>
    </location>
    <ligand>
        <name>ATP</name>
        <dbReference type="ChEBI" id="CHEBI:30616"/>
    </ligand>
</feature>
<dbReference type="GO" id="GO:0004674">
    <property type="term" value="F:protein serine/threonine kinase activity"/>
    <property type="evidence" value="ECO:0007669"/>
    <property type="project" value="UniProtKB-KW"/>
</dbReference>
<dbReference type="EMBL" id="ML122272">
    <property type="protein sequence ID" value="RPD59047.1"/>
    <property type="molecule type" value="Genomic_DNA"/>
</dbReference>
<dbReference type="GO" id="GO:0035556">
    <property type="term" value="P:intracellular signal transduction"/>
    <property type="evidence" value="ECO:0007669"/>
    <property type="project" value="TreeGrafter"/>
</dbReference>
<evidence type="ECO:0000256" key="6">
    <source>
        <dbReference type="ARBA" id="ARBA00022777"/>
    </source>
</evidence>
<protein>
    <recommendedName>
        <fullName evidence="1">non-specific serine/threonine protein kinase</fullName>
        <ecNumber evidence="1">2.7.11.1</ecNumber>
    </recommendedName>
</protein>
<dbReference type="Proteomes" id="UP000313359">
    <property type="component" value="Unassembled WGS sequence"/>
</dbReference>
<dbReference type="GO" id="GO:0007010">
    <property type="term" value="P:cytoskeleton organization"/>
    <property type="evidence" value="ECO:0007669"/>
    <property type="project" value="UniProtKB-ARBA"/>
</dbReference>
<dbReference type="InterPro" id="IPR045270">
    <property type="entry name" value="STKc_AGC"/>
</dbReference>
<feature type="non-terminal residue" evidence="13">
    <location>
        <position position="1"/>
    </location>
</feature>
<accession>A0A5C2S749</accession>
<dbReference type="PROSITE" id="PS00108">
    <property type="entry name" value="PROTEIN_KINASE_ST"/>
    <property type="match status" value="1"/>
</dbReference>
<dbReference type="OrthoDB" id="68483at2759"/>
<proteinExistence type="inferred from homology"/>
<dbReference type="InterPro" id="IPR017441">
    <property type="entry name" value="Protein_kinase_ATP_BS"/>
</dbReference>
<evidence type="ECO:0000313" key="14">
    <source>
        <dbReference type="Proteomes" id="UP000313359"/>
    </source>
</evidence>
<keyword evidence="2 11" id="KW-0723">Serine/threonine-protein kinase</keyword>
<evidence type="ECO:0000256" key="7">
    <source>
        <dbReference type="ARBA" id="ARBA00022840"/>
    </source>
</evidence>
<keyword evidence="7 10" id="KW-0067">ATP-binding</keyword>
<evidence type="ECO:0000259" key="12">
    <source>
        <dbReference type="PROSITE" id="PS50011"/>
    </source>
</evidence>